<accession>A0ABW9XRP6</accession>
<dbReference type="SUPFAM" id="SSF53335">
    <property type="entry name" value="S-adenosyl-L-methionine-dependent methyltransferases"/>
    <property type="match status" value="1"/>
</dbReference>
<dbReference type="CDD" id="cd02440">
    <property type="entry name" value="AdoMet_MTases"/>
    <property type="match status" value="1"/>
</dbReference>
<dbReference type="PANTHER" id="PTHR43460">
    <property type="entry name" value="METHYLTRANSFERASE"/>
    <property type="match status" value="1"/>
</dbReference>
<gene>
    <name evidence="2" type="ORF">GT019_15765</name>
</gene>
<dbReference type="Gene3D" id="3.40.50.150">
    <property type="entry name" value="Vaccinia Virus protein VP39"/>
    <property type="match status" value="1"/>
</dbReference>
<dbReference type="EMBL" id="JAAAMV010000012">
    <property type="protein sequence ID" value="NBD25340.1"/>
    <property type="molecule type" value="Genomic_DNA"/>
</dbReference>
<dbReference type="PANTHER" id="PTHR43460:SF1">
    <property type="entry name" value="METHYLTRANSFERASE TYPE 11 DOMAIN-CONTAINING PROTEIN"/>
    <property type="match status" value="1"/>
</dbReference>
<dbReference type="InterPro" id="IPR029063">
    <property type="entry name" value="SAM-dependent_MTases_sf"/>
</dbReference>
<dbReference type="Pfam" id="PF13649">
    <property type="entry name" value="Methyltransf_25"/>
    <property type="match status" value="1"/>
</dbReference>
<reference evidence="2 3" key="1">
    <citation type="submission" date="2020-01" db="EMBL/GenBank/DDBJ databases">
        <title>Paenibacillus soybeanensis sp. nov. isolated from the nodules of soybean (Glycine max(L.) Merr).</title>
        <authorList>
            <person name="Wang H."/>
        </authorList>
    </citation>
    <scope>NUCLEOTIDE SEQUENCE [LARGE SCALE GENOMIC DNA]</scope>
    <source>
        <strain evidence="2 3">T1</strain>
    </source>
</reference>
<name>A0ABW9XRP6_9BACL</name>
<dbReference type="RefSeq" id="WP_161744154.1">
    <property type="nucleotide sequence ID" value="NZ_JAAAMV010000012.1"/>
</dbReference>
<sequence>MEIMDYKSFYEQAGARNGWDFGNVRVESEGEAWNYAREVASRCGATDALLDIGTGGGELLLGLSGAARALVGIDRAASMVETAKRNAARAGAGNVRFLRMDSDRLRFPDGSFDIVCCRHAPFRASEIARVLMPGGVFMTQQVGEGDKRNLAQAFGRGQHDGASPGAMLRGNLAALRAAGFSELQSSLYDATEYYATPQDLIFLLKHAPIIPDFGEQEEDFAILRRFAAEYGTERGIRTNSERSLIIARKPI</sequence>
<dbReference type="GO" id="GO:0032259">
    <property type="term" value="P:methylation"/>
    <property type="evidence" value="ECO:0007669"/>
    <property type="project" value="UniProtKB-KW"/>
</dbReference>
<keyword evidence="2" id="KW-0489">Methyltransferase</keyword>
<evidence type="ECO:0000313" key="2">
    <source>
        <dbReference type="EMBL" id="NBD25340.1"/>
    </source>
</evidence>
<feature type="domain" description="Methyltransferase" evidence="1">
    <location>
        <begin position="50"/>
        <end position="135"/>
    </location>
</feature>
<proteinExistence type="predicted"/>
<organism evidence="2 3">
    <name type="scientific">Paenibacillus glycinis</name>
    <dbReference type="NCBI Taxonomy" id="2697035"/>
    <lineage>
        <taxon>Bacteria</taxon>
        <taxon>Bacillati</taxon>
        <taxon>Bacillota</taxon>
        <taxon>Bacilli</taxon>
        <taxon>Bacillales</taxon>
        <taxon>Paenibacillaceae</taxon>
        <taxon>Paenibacillus</taxon>
    </lineage>
</organism>
<keyword evidence="2" id="KW-0808">Transferase</keyword>
<dbReference type="InterPro" id="IPR052939">
    <property type="entry name" value="23S_rRNA_MeTrnsfrase_RlmA"/>
</dbReference>
<protein>
    <submittedName>
        <fullName evidence="2">Methyltransferase domain-containing protein</fullName>
    </submittedName>
</protein>
<dbReference type="GO" id="GO:0008168">
    <property type="term" value="F:methyltransferase activity"/>
    <property type="evidence" value="ECO:0007669"/>
    <property type="project" value="UniProtKB-KW"/>
</dbReference>
<evidence type="ECO:0000313" key="3">
    <source>
        <dbReference type="Proteomes" id="UP000665561"/>
    </source>
</evidence>
<dbReference type="Proteomes" id="UP000665561">
    <property type="component" value="Unassembled WGS sequence"/>
</dbReference>
<dbReference type="InterPro" id="IPR041698">
    <property type="entry name" value="Methyltransf_25"/>
</dbReference>
<comment type="caution">
    <text evidence="2">The sequence shown here is derived from an EMBL/GenBank/DDBJ whole genome shotgun (WGS) entry which is preliminary data.</text>
</comment>
<evidence type="ECO:0000259" key="1">
    <source>
        <dbReference type="Pfam" id="PF13649"/>
    </source>
</evidence>
<keyword evidence="3" id="KW-1185">Reference proteome</keyword>